<keyword evidence="1" id="KW-0732">Signal</keyword>
<feature type="signal peptide" evidence="1">
    <location>
        <begin position="1"/>
        <end position="16"/>
    </location>
</feature>
<feature type="chain" id="PRO_5046727050" evidence="1">
    <location>
        <begin position="17"/>
        <end position="420"/>
    </location>
</feature>
<keyword evidence="3" id="KW-1185">Reference proteome</keyword>
<evidence type="ECO:0000256" key="1">
    <source>
        <dbReference type="SAM" id="SignalP"/>
    </source>
</evidence>
<evidence type="ECO:0000313" key="3">
    <source>
        <dbReference type="Proteomes" id="UP001642409"/>
    </source>
</evidence>
<evidence type="ECO:0000313" key="2">
    <source>
        <dbReference type="EMBL" id="CAL5981279.1"/>
    </source>
</evidence>
<organism evidence="2 3">
    <name type="scientific">Hexamita inflata</name>
    <dbReference type="NCBI Taxonomy" id="28002"/>
    <lineage>
        <taxon>Eukaryota</taxon>
        <taxon>Metamonada</taxon>
        <taxon>Diplomonadida</taxon>
        <taxon>Hexamitidae</taxon>
        <taxon>Hexamitinae</taxon>
        <taxon>Hexamita</taxon>
    </lineage>
</organism>
<protein>
    <submittedName>
        <fullName evidence="2">Hypothetical_protein</fullName>
    </submittedName>
</protein>
<comment type="caution">
    <text evidence="2">The sequence shown here is derived from an EMBL/GenBank/DDBJ whole genome shotgun (WGS) entry which is preliminary data.</text>
</comment>
<name>A0ABP1GX40_9EUKA</name>
<sequence length="420" mass="47826">MLSFLVHPLLTQLLHQQTSYCTNQLFRTTPIGFCLKQNFITNKQSSQVITNLRNDSYTFFFSIYTEKTQGVNFNLQFDLQQKPSFALIGEIEVINISDSAMNVSVQNELAYGALICIQCSGEITKSSLAFVGSAQYISGIFLLINKQLLTTNSLVQFRLKGQYLGGLICITKQTSELIIKLISSNIIGYDIQSYQSGNLISNMTLNEILPIYFSSVYICTNIKNDIGKGNVIYSELPVKYCNICNAQYYVYGLCLDSLEFSMMNIKTVQNPVVNHPLKYKKQIPLSNLIQYSTTELNSTRVYTIFQKTIYPNQYPVNFSKIPGNPHRIQISKNFSKNFSKILDNSHRKSISRKFYRKIPQDAANPEVLRSAGRSGIAVGWNCLEIDFSSIIQESTLLFQLYIKCHKITYHIMNFKNKIHG</sequence>
<proteinExistence type="predicted"/>
<gene>
    <name evidence="2" type="ORF">HINF_LOCUS6576</name>
</gene>
<reference evidence="2 3" key="1">
    <citation type="submission" date="2024-07" db="EMBL/GenBank/DDBJ databases">
        <authorList>
            <person name="Akdeniz Z."/>
        </authorList>
    </citation>
    <scope>NUCLEOTIDE SEQUENCE [LARGE SCALE GENOMIC DNA]</scope>
</reference>
<dbReference type="Proteomes" id="UP001642409">
    <property type="component" value="Unassembled WGS sequence"/>
</dbReference>
<accession>A0ABP1GX40</accession>
<dbReference type="EMBL" id="CAXDID020000013">
    <property type="protein sequence ID" value="CAL5981279.1"/>
    <property type="molecule type" value="Genomic_DNA"/>
</dbReference>